<reference evidence="1 2" key="1">
    <citation type="submission" date="2011-01" db="EMBL/GenBank/DDBJ databases">
        <authorList>
            <person name="Muzny D."/>
            <person name="Qin X."/>
            <person name="Deng J."/>
            <person name="Jiang H."/>
            <person name="Liu Y."/>
            <person name="Qu J."/>
            <person name="Song X.-Z."/>
            <person name="Zhang L."/>
            <person name="Thornton R."/>
            <person name="Coyle M."/>
            <person name="Francisco L."/>
            <person name="Jackson L."/>
            <person name="Javaid M."/>
            <person name="Korchina V."/>
            <person name="Kovar C."/>
            <person name="Mata R."/>
            <person name="Mathew T."/>
            <person name="Ngo R."/>
            <person name="Nguyen L."/>
            <person name="Nguyen N."/>
            <person name="Okwuonu G."/>
            <person name="Ongeri F."/>
            <person name="Pham C."/>
            <person name="Simmons D."/>
            <person name="Wilczek-Boney K."/>
            <person name="Hale W."/>
            <person name="Jakkamsetti A."/>
            <person name="Pham P."/>
            <person name="Ruth R."/>
            <person name="San Lucas F."/>
            <person name="Warren J."/>
            <person name="Zhang J."/>
            <person name="Zhao Z."/>
            <person name="Zhou C."/>
            <person name="Zhu D."/>
            <person name="Lee S."/>
            <person name="Bess C."/>
            <person name="Blankenburg K."/>
            <person name="Forbes L."/>
            <person name="Fu Q."/>
            <person name="Gubbala S."/>
            <person name="Hirani K."/>
            <person name="Jayaseelan J.C."/>
            <person name="Lara F."/>
            <person name="Munidasa M."/>
            <person name="Palculict T."/>
            <person name="Patil S."/>
            <person name="Pu L.-L."/>
            <person name="Saada N."/>
            <person name="Tang L."/>
            <person name="Weissenberger G."/>
            <person name="Zhu Y."/>
            <person name="Hemphill L."/>
            <person name="Shang Y."/>
            <person name="Youmans B."/>
            <person name="Ayvaz T."/>
            <person name="Ross M."/>
            <person name="Santibanez J."/>
            <person name="Aqrawi P."/>
            <person name="Gross S."/>
            <person name="Joshi V."/>
            <person name="Fowler G."/>
            <person name="Nazareth L."/>
            <person name="Reid J."/>
            <person name="Worley K."/>
            <person name="Petrosino J."/>
            <person name="Highlander S."/>
            <person name="Gibbs R."/>
        </authorList>
    </citation>
    <scope>NUCLEOTIDE SEQUENCE [LARGE SCALE GENOMIC DNA]</scope>
    <source>
        <strain evidence="1 2">ATCC 25976</strain>
    </source>
</reference>
<organism evidence="1 2">
    <name type="scientific">Actinobacillus ureae ATCC 25976</name>
    <dbReference type="NCBI Taxonomy" id="887324"/>
    <lineage>
        <taxon>Bacteria</taxon>
        <taxon>Pseudomonadati</taxon>
        <taxon>Pseudomonadota</taxon>
        <taxon>Gammaproteobacteria</taxon>
        <taxon>Pasteurellales</taxon>
        <taxon>Pasteurellaceae</taxon>
        <taxon>Actinobacillus</taxon>
    </lineage>
</organism>
<dbReference type="AlphaFoldDB" id="E8KHH4"/>
<dbReference type="PIRSF" id="PIRSF009554">
    <property type="entry name" value="UCP009554"/>
    <property type="match status" value="1"/>
</dbReference>
<dbReference type="Gene3D" id="2.30.110.10">
    <property type="entry name" value="Electron Transport, Fmn-binding Protein, Chain A"/>
    <property type="match status" value="1"/>
</dbReference>
<dbReference type="EMBL" id="AEVG01000093">
    <property type="protein sequence ID" value="EFX91650.1"/>
    <property type="molecule type" value="Genomic_DNA"/>
</dbReference>
<accession>E8KHH4</accession>
<proteinExistence type="predicted"/>
<dbReference type="SUPFAM" id="SSF50475">
    <property type="entry name" value="FMN-binding split barrel"/>
    <property type="match status" value="1"/>
</dbReference>
<gene>
    <name evidence="1" type="ORF">HMPREF0027_1291</name>
</gene>
<name>E8KHH4_9PAST</name>
<evidence type="ECO:0000313" key="1">
    <source>
        <dbReference type="EMBL" id="EFX91650.1"/>
    </source>
</evidence>
<protein>
    <recommendedName>
        <fullName evidence="3">Pyridoxamine 5'-phosphate oxidase family protein</fullName>
    </recommendedName>
</protein>
<sequence>MQYPTILAGYSKKEYMMQNLPSHISRFIHQNHVVSFAIYGENDFWAANCFYSFDSEQVRLIILTDKNTRHGLLMQKNSHVVGTIAAQVETLTDIEGVQFSAHCNCLIDSTARQEALDCYYTRHPIARLKPSDVWEIRFDMIKHTGNKLVFAKKTIWEREKI</sequence>
<evidence type="ECO:0008006" key="3">
    <source>
        <dbReference type="Google" id="ProtNLM"/>
    </source>
</evidence>
<keyword evidence="2" id="KW-1185">Reference proteome</keyword>
<dbReference type="Proteomes" id="UP000005467">
    <property type="component" value="Unassembled WGS sequence"/>
</dbReference>
<dbReference type="HOGENOM" id="CLU_105087_3_0_6"/>
<dbReference type="InterPro" id="IPR012349">
    <property type="entry name" value="Split_barrel_FMN-bd"/>
</dbReference>
<dbReference type="InterPro" id="IPR011194">
    <property type="entry name" value="UPF0306"/>
</dbReference>
<comment type="caution">
    <text evidence="1">The sequence shown here is derived from an EMBL/GenBank/DDBJ whole genome shotgun (WGS) entry which is preliminary data.</text>
</comment>
<evidence type="ECO:0000313" key="2">
    <source>
        <dbReference type="Proteomes" id="UP000005467"/>
    </source>
</evidence>